<evidence type="ECO:0000313" key="9">
    <source>
        <dbReference type="EMBL" id="RDY58922.1"/>
    </source>
</evidence>
<keyword evidence="5 7" id="KW-1133">Transmembrane helix</keyword>
<feature type="transmembrane region" description="Helical" evidence="7">
    <location>
        <begin position="224"/>
        <end position="251"/>
    </location>
</feature>
<comment type="similarity">
    <text evidence="2">Belongs to the monovalent cation:proton antiporter 2 (CPA2) transporter (TC 2.A.37) family.</text>
</comment>
<dbReference type="RefSeq" id="WP_116185241.1">
    <property type="nucleotide sequence ID" value="NZ_QTJX01000003.1"/>
</dbReference>
<feature type="transmembrane region" description="Helical" evidence="7">
    <location>
        <begin position="185"/>
        <end position="204"/>
    </location>
</feature>
<dbReference type="Proteomes" id="UP000261828">
    <property type="component" value="Unassembled WGS sequence"/>
</dbReference>
<dbReference type="GO" id="GO:0016020">
    <property type="term" value="C:membrane"/>
    <property type="evidence" value="ECO:0007669"/>
    <property type="project" value="UniProtKB-SubCell"/>
</dbReference>
<accession>A0A371JNW4</accession>
<feature type="transmembrane region" description="Helical" evidence="7">
    <location>
        <begin position="36"/>
        <end position="52"/>
    </location>
</feature>
<dbReference type="EMBL" id="QTJX01000003">
    <property type="protein sequence ID" value="RDY58922.1"/>
    <property type="molecule type" value="Genomic_DNA"/>
</dbReference>
<feature type="transmembrane region" description="Helical" evidence="7">
    <location>
        <begin position="64"/>
        <end position="84"/>
    </location>
</feature>
<evidence type="ECO:0000256" key="3">
    <source>
        <dbReference type="ARBA" id="ARBA00022448"/>
    </source>
</evidence>
<name>A0A371JNW4_9FLAO</name>
<dbReference type="OrthoDB" id="9781411at2"/>
<dbReference type="Pfam" id="PF00999">
    <property type="entry name" value="Na_H_Exchanger"/>
    <property type="match status" value="1"/>
</dbReference>
<feature type="transmembrane region" description="Helical" evidence="7">
    <location>
        <begin position="12"/>
        <end position="29"/>
    </location>
</feature>
<proteinExistence type="inferred from homology"/>
<reference evidence="9 10" key="1">
    <citation type="submission" date="2018-08" db="EMBL/GenBank/DDBJ databases">
        <title>Muricauda nanhaiensis sp. nov., isolated from seawater of the South China Sea.</title>
        <authorList>
            <person name="Dang Y."/>
        </authorList>
    </citation>
    <scope>NUCLEOTIDE SEQUENCE [LARGE SCALE GENOMIC DNA]</scope>
    <source>
        <strain evidence="9 10">SM1704</strain>
    </source>
</reference>
<feature type="transmembrane region" description="Helical" evidence="7">
    <location>
        <begin position="91"/>
        <end position="115"/>
    </location>
</feature>
<evidence type="ECO:0000256" key="2">
    <source>
        <dbReference type="ARBA" id="ARBA00005551"/>
    </source>
</evidence>
<evidence type="ECO:0000256" key="4">
    <source>
        <dbReference type="ARBA" id="ARBA00022692"/>
    </source>
</evidence>
<sequence length="395" mass="43477">MALPNSITDPHIATIALISIAIIVISLLLKRLKQTYIIGYILIGVFVKEYGLEVTGNMDYLRLLGELGIILLLFFIGMEINLVNFLKQWKIAVLGVIAQLLFSLLFMFGMGTVFGWSTARIVVLGFVVALSSSAVVIKILQDKGLIDTAMGKNVLSILLAQDVAFVPLLLIISQLGGSEMTTMDLVLMSIGAILVVALLAYIYIKRSLHFPFLRRMEKDHELQFFVAVVLCFGGALVTSFFGLSAALGAFVGGMLINATRETHWIQDTLHSFRILFVSFFFIGIGLQIDLGFIQANMGAVGSAIVIVFLCNHLLNTLIIRYFSGNWKDAFLGGAYLAQIGELSFLLAATAFTYGIIEEFSYNFTISLISLTLIISPFWIALAEKINVVLFKKTKD</sequence>
<dbReference type="PANTHER" id="PTHR42751">
    <property type="entry name" value="SODIUM/HYDROGEN EXCHANGER FAMILY/TRKA DOMAIN PROTEIN"/>
    <property type="match status" value="1"/>
</dbReference>
<evidence type="ECO:0000259" key="8">
    <source>
        <dbReference type="Pfam" id="PF00999"/>
    </source>
</evidence>
<feature type="transmembrane region" description="Helical" evidence="7">
    <location>
        <begin position="153"/>
        <end position="173"/>
    </location>
</feature>
<evidence type="ECO:0000256" key="7">
    <source>
        <dbReference type="SAM" id="Phobius"/>
    </source>
</evidence>
<feature type="transmembrane region" description="Helical" evidence="7">
    <location>
        <begin position="335"/>
        <end position="356"/>
    </location>
</feature>
<dbReference type="AlphaFoldDB" id="A0A371JNW4"/>
<keyword evidence="6 7" id="KW-0472">Membrane</keyword>
<keyword evidence="3" id="KW-0813">Transport</keyword>
<feature type="transmembrane region" description="Helical" evidence="7">
    <location>
        <begin position="363"/>
        <end position="381"/>
    </location>
</feature>
<comment type="subcellular location">
    <subcellularLocation>
        <location evidence="1">Membrane</location>
        <topology evidence="1">Multi-pass membrane protein</topology>
    </subcellularLocation>
</comment>
<evidence type="ECO:0000256" key="6">
    <source>
        <dbReference type="ARBA" id="ARBA00023136"/>
    </source>
</evidence>
<evidence type="ECO:0000313" key="10">
    <source>
        <dbReference type="Proteomes" id="UP000261828"/>
    </source>
</evidence>
<dbReference type="GO" id="GO:1902600">
    <property type="term" value="P:proton transmembrane transport"/>
    <property type="evidence" value="ECO:0007669"/>
    <property type="project" value="InterPro"/>
</dbReference>
<feature type="domain" description="Cation/H+ exchanger transmembrane" evidence="8">
    <location>
        <begin position="20"/>
        <end position="379"/>
    </location>
</feature>
<dbReference type="Gene3D" id="1.20.1530.20">
    <property type="match status" value="1"/>
</dbReference>
<dbReference type="GO" id="GO:0015297">
    <property type="term" value="F:antiporter activity"/>
    <property type="evidence" value="ECO:0007669"/>
    <property type="project" value="InterPro"/>
</dbReference>
<feature type="transmembrane region" description="Helical" evidence="7">
    <location>
        <begin position="299"/>
        <end position="323"/>
    </location>
</feature>
<evidence type="ECO:0000256" key="1">
    <source>
        <dbReference type="ARBA" id="ARBA00004141"/>
    </source>
</evidence>
<gene>
    <name evidence="9" type="ORF">DX873_13075</name>
</gene>
<protein>
    <submittedName>
        <fullName evidence="9">Cation:proton antiporter</fullName>
    </submittedName>
</protein>
<feature type="transmembrane region" description="Helical" evidence="7">
    <location>
        <begin position="121"/>
        <end position="141"/>
    </location>
</feature>
<dbReference type="InterPro" id="IPR006153">
    <property type="entry name" value="Cation/H_exchanger_TM"/>
</dbReference>
<feature type="transmembrane region" description="Helical" evidence="7">
    <location>
        <begin position="271"/>
        <end position="292"/>
    </location>
</feature>
<dbReference type="PANTHER" id="PTHR42751:SF3">
    <property type="entry name" value="SODIUM_GLUTAMATE SYMPORTER"/>
    <property type="match status" value="1"/>
</dbReference>
<evidence type="ECO:0000256" key="5">
    <source>
        <dbReference type="ARBA" id="ARBA00022989"/>
    </source>
</evidence>
<keyword evidence="10" id="KW-1185">Reference proteome</keyword>
<dbReference type="InterPro" id="IPR038770">
    <property type="entry name" value="Na+/solute_symporter_sf"/>
</dbReference>
<keyword evidence="4 7" id="KW-0812">Transmembrane</keyword>
<comment type="caution">
    <text evidence="9">The sequence shown here is derived from an EMBL/GenBank/DDBJ whole genome shotgun (WGS) entry which is preliminary data.</text>
</comment>
<organism evidence="9 10">
    <name type="scientific">Flagellimonas nanhaiensis</name>
    <dbReference type="NCBI Taxonomy" id="2292706"/>
    <lineage>
        <taxon>Bacteria</taxon>
        <taxon>Pseudomonadati</taxon>
        <taxon>Bacteroidota</taxon>
        <taxon>Flavobacteriia</taxon>
        <taxon>Flavobacteriales</taxon>
        <taxon>Flavobacteriaceae</taxon>
        <taxon>Flagellimonas</taxon>
    </lineage>
</organism>